<sequence length="45" mass="5285">MQSFHDSWFTLEQVYAVALDQGDTLDNYSEYIDESILNLKILLNM</sequence>
<organism evidence="1 2">
    <name type="scientific">Yersinia mollaretii (strain ATCC 43969 / DSM 18520 / CIP 103324 / CNY 7263 / WAIP 204)</name>
    <dbReference type="NCBI Taxonomy" id="349967"/>
    <lineage>
        <taxon>Bacteria</taxon>
        <taxon>Pseudomonadati</taxon>
        <taxon>Pseudomonadota</taxon>
        <taxon>Gammaproteobacteria</taxon>
        <taxon>Enterobacterales</taxon>
        <taxon>Yersiniaceae</taxon>
        <taxon>Yersinia</taxon>
    </lineage>
</organism>
<evidence type="ECO:0000313" key="1">
    <source>
        <dbReference type="EMBL" id="EEQ08591.1"/>
    </source>
</evidence>
<accession>A0ABP2EA92</accession>
<keyword evidence="2" id="KW-1185">Reference proteome</keyword>
<protein>
    <submittedName>
        <fullName evidence="1">Uncharacterized protein</fullName>
    </submittedName>
</protein>
<dbReference type="Proteomes" id="UP000003027">
    <property type="component" value="Unassembled WGS sequence"/>
</dbReference>
<proteinExistence type="predicted"/>
<evidence type="ECO:0000313" key="2">
    <source>
        <dbReference type="Proteomes" id="UP000003027"/>
    </source>
</evidence>
<name>A0ABP2EA92_YERMW</name>
<reference evidence="1" key="1">
    <citation type="submission" date="2008-12" db="EMBL/GenBank/DDBJ databases">
        <title>Annotation of the Yersinia mollaretii ATCC 43969 genome.</title>
        <authorList>
            <person name="Read T.D."/>
            <person name="Akmal A."/>
            <person name="Bishop-Lilly K."/>
            <person name="Chen P.E."/>
            <person name="Cook C."/>
            <person name="Kiley M.P."/>
            <person name="Lentz S."/>
            <person name="Mateczun A."/>
            <person name="Nagarajan N."/>
            <person name="Nolan N."/>
            <person name="Osborne B.I."/>
            <person name="Pop M."/>
            <person name="Sozhamannan S."/>
            <person name="Stewart A.C."/>
            <person name="Sulakvelidze A."/>
            <person name="Thomason B."/>
            <person name="Willner K."/>
            <person name="Zwick M.E."/>
        </authorList>
    </citation>
    <scope>NUCLEOTIDE SEQUENCE [LARGE SCALE GENOMIC DNA]</scope>
    <source>
        <strain evidence="1">ATCC 43969</strain>
    </source>
</reference>
<comment type="caution">
    <text evidence="1">The sequence shown here is derived from an EMBL/GenBank/DDBJ whole genome shotgun (WGS) entry which is preliminary data.</text>
</comment>
<gene>
    <name evidence="1" type="ORF">ymoll0001_41170</name>
</gene>
<dbReference type="EMBL" id="AALD02000101">
    <property type="protein sequence ID" value="EEQ08591.1"/>
    <property type="molecule type" value="Genomic_DNA"/>
</dbReference>